<feature type="transmembrane region" description="Helical" evidence="8">
    <location>
        <begin position="37"/>
        <end position="57"/>
    </location>
</feature>
<keyword evidence="7" id="KW-0012">Acyltransferase</keyword>
<keyword evidence="6 8" id="KW-0472">Membrane</keyword>
<evidence type="ECO:0000256" key="7">
    <source>
        <dbReference type="ARBA" id="ARBA00023315"/>
    </source>
</evidence>
<feature type="transmembrane region" description="Helical" evidence="8">
    <location>
        <begin position="265"/>
        <end position="285"/>
    </location>
</feature>
<feature type="transmembrane region" description="Helical" evidence="8">
    <location>
        <begin position="78"/>
        <end position="98"/>
    </location>
</feature>
<dbReference type="GO" id="GO:0009103">
    <property type="term" value="P:lipopolysaccharide biosynthetic process"/>
    <property type="evidence" value="ECO:0007669"/>
    <property type="project" value="TreeGrafter"/>
</dbReference>
<keyword evidence="3" id="KW-0808">Transferase</keyword>
<dbReference type="Pfam" id="PF01757">
    <property type="entry name" value="Acyl_transf_3"/>
    <property type="match status" value="1"/>
</dbReference>
<evidence type="ECO:0000256" key="1">
    <source>
        <dbReference type="ARBA" id="ARBA00004651"/>
    </source>
</evidence>
<keyword evidence="2" id="KW-1003">Cell membrane</keyword>
<evidence type="ECO:0000256" key="8">
    <source>
        <dbReference type="SAM" id="Phobius"/>
    </source>
</evidence>
<dbReference type="GO" id="GO:0005886">
    <property type="term" value="C:plasma membrane"/>
    <property type="evidence" value="ECO:0007669"/>
    <property type="project" value="UniProtKB-SubCell"/>
</dbReference>
<protein>
    <submittedName>
        <fullName evidence="11">Unannotated protein</fullName>
    </submittedName>
</protein>
<dbReference type="SUPFAM" id="SSF52266">
    <property type="entry name" value="SGNH hydrolase"/>
    <property type="match status" value="1"/>
</dbReference>
<organism evidence="11">
    <name type="scientific">freshwater metagenome</name>
    <dbReference type="NCBI Taxonomy" id="449393"/>
    <lineage>
        <taxon>unclassified sequences</taxon>
        <taxon>metagenomes</taxon>
        <taxon>ecological metagenomes</taxon>
    </lineage>
</organism>
<dbReference type="EMBL" id="CAFBMJ010000084">
    <property type="protein sequence ID" value="CAB4907184.1"/>
    <property type="molecule type" value="Genomic_DNA"/>
</dbReference>
<dbReference type="AlphaFoldDB" id="A0A6J7LF36"/>
<dbReference type="InterPro" id="IPR036514">
    <property type="entry name" value="SGNH_hydro_sf"/>
</dbReference>
<evidence type="ECO:0000256" key="2">
    <source>
        <dbReference type="ARBA" id="ARBA00022475"/>
    </source>
</evidence>
<evidence type="ECO:0000313" key="11">
    <source>
        <dbReference type="EMBL" id="CAB4966978.1"/>
    </source>
</evidence>
<name>A0A6J7LF36_9ZZZZ</name>
<feature type="transmembrane region" description="Helical" evidence="8">
    <location>
        <begin position="12"/>
        <end position="31"/>
    </location>
</feature>
<feature type="transmembrane region" description="Helical" evidence="8">
    <location>
        <begin position="375"/>
        <end position="395"/>
    </location>
</feature>
<dbReference type="PANTHER" id="PTHR23028">
    <property type="entry name" value="ACETYLTRANSFERASE"/>
    <property type="match status" value="1"/>
</dbReference>
<feature type="domain" description="Acyltransferase 3" evidence="9">
    <location>
        <begin position="12"/>
        <end position="325"/>
    </location>
</feature>
<feature type="transmembrane region" description="Helical" evidence="8">
    <location>
        <begin position="201"/>
        <end position="223"/>
    </location>
</feature>
<evidence type="ECO:0000256" key="5">
    <source>
        <dbReference type="ARBA" id="ARBA00022989"/>
    </source>
</evidence>
<dbReference type="EMBL" id="CAFBNR010000080">
    <property type="protein sequence ID" value="CAB4966978.1"/>
    <property type="molecule type" value="Genomic_DNA"/>
</dbReference>
<feature type="transmembrane region" description="Helical" evidence="8">
    <location>
        <begin position="235"/>
        <end position="258"/>
    </location>
</feature>
<dbReference type="InterPro" id="IPR050879">
    <property type="entry name" value="Acyltransferase_3"/>
</dbReference>
<sequence length="669" mass="72750">MNDRSHMGYEPSLDGIRAFSVIAVMLYHANIAWLPGGFLGVEVFFVVSGFLITSLLLEERESSGGIDLKQFWIRRARRLLPALFVMLAVTAVCVAFFAKDSAPDFRRDVLPSLGYFSNWWQIFAVDTPYFAASSLPMLRHLWSLAVEEQWYLIWPLLFAFIFGAKWMRPKISGVLLIICSGAVMAATSLYFVQDNETRTNFLYLSTITRSSGLLLGAGVALLWRPWQKTSPTNWWRSSIADALAIAAIAVIGALMAIVHVSDARLYQGGLAATTIASAVIIAVVMRPNGVLVKKFFSQGIFVEIGRRSYGLYLWHWPIFVVAHARDSIDRLAFALAATISINEFVYQYVEIPARHGALGNWWRNRPQLSVMHRRLPVFVAALVVALLGITGVKVVGIQARDVSIDTSNADVIFAVPTTVAGTTAIPTTSVVGSSTTSTTIAVLPRKLVIVGDSQAHSLAINKPSGIKKTFVVADGSIDGCGVYDIGVGVGGTNGNFRRNFANCVGFEKKWAKSAKKAKADVALVVIGAWEVLDLKINGSIVAFNTAPADTIFRKQIKVGIDALRATGATVALLEVACMRPVTSKGGPVPALPQRGDDARTGHLNDLLREIAAPEDDGVFFVSGPKEWCSDPTISTSLSYRWDGVHAYKPGAKLIFETIATSILQLPVTK</sequence>
<dbReference type="Gene3D" id="3.40.50.1110">
    <property type="entry name" value="SGNH hydrolase"/>
    <property type="match status" value="1"/>
</dbReference>
<evidence type="ECO:0000256" key="3">
    <source>
        <dbReference type="ARBA" id="ARBA00022679"/>
    </source>
</evidence>
<dbReference type="PANTHER" id="PTHR23028:SF53">
    <property type="entry name" value="ACYL_TRANSF_3 DOMAIN-CONTAINING PROTEIN"/>
    <property type="match status" value="1"/>
</dbReference>
<keyword evidence="5 8" id="KW-1133">Transmembrane helix</keyword>
<feature type="transmembrane region" description="Helical" evidence="8">
    <location>
        <begin position="150"/>
        <end position="167"/>
    </location>
</feature>
<evidence type="ECO:0000313" key="10">
    <source>
        <dbReference type="EMBL" id="CAB4907184.1"/>
    </source>
</evidence>
<evidence type="ECO:0000256" key="4">
    <source>
        <dbReference type="ARBA" id="ARBA00022692"/>
    </source>
</evidence>
<reference evidence="11" key="1">
    <citation type="submission" date="2020-05" db="EMBL/GenBank/DDBJ databases">
        <authorList>
            <person name="Chiriac C."/>
            <person name="Salcher M."/>
            <person name="Ghai R."/>
            <person name="Kavagutti S V."/>
        </authorList>
    </citation>
    <scope>NUCLEOTIDE SEQUENCE</scope>
</reference>
<evidence type="ECO:0000259" key="9">
    <source>
        <dbReference type="Pfam" id="PF01757"/>
    </source>
</evidence>
<comment type="subcellular location">
    <subcellularLocation>
        <location evidence="1">Cell membrane</location>
        <topology evidence="1">Multi-pass membrane protein</topology>
    </subcellularLocation>
</comment>
<feature type="transmembrane region" description="Helical" evidence="8">
    <location>
        <begin position="173"/>
        <end position="192"/>
    </location>
</feature>
<keyword evidence="4 8" id="KW-0812">Transmembrane</keyword>
<accession>A0A6J7LF36</accession>
<gene>
    <name evidence="10" type="ORF">UFOPK3573_00992</name>
    <name evidence="11" type="ORF">UFOPK3879_01279</name>
</gene>
<dbReference type="InterPro" id="IPR002656">
    <property type="entry name" value="Acyl_transf_3_dom"/>
</dbReference>
<dbReference type="GO" id="GO:0016747">
    <property type="term" value="F:acyltransferase activity, transferring groups other than amino-acyl groups"/>
    <property type="evidence" value="ECO:0007669"/>
    <property type="project" value="InterPro"/>
</dbReference>
<proteinExistence type="predicted"/>
<evidence type="ECO:0000256" key="6">
    <source>
        <dbReference type="ARBA" id="ARBA00023136"/>
    </source>
</evidence>